<feature type="transmembrane region" description="Helical" evidence="1">
    <location>
        <begin position="102"/>
        <end position="123"/>
    </location>
</feature>
<accession>A0A3M7SWH7</accession>
<dbReference type="Proteomes" id="UP000276133">
    <property type="component" value="Unassembled WGS sequence"/>
</dbReference>
<keyword evidence="1" id="KW-0812">Transmembrane</keyword>
<evidence type="ECO:0000313" key="3">
    <source>
        <dbReference type="Proteomes" id="UP000276133"/>
    </source>
</evidence>
<reference evidence="2 3" key="1">
    <citation type="journal article" date="2018" name="Sci. Rep.">
        <title>Genomic signatures of local adaptation to the degree of environmental predictability in rotifers.</title>
        <authorList>
            <person name="Franch-Gras L."/>
            <person name="Hahn C."/>
            <person name="Garcia-Roger E.M."/>
            <person name="Carmona M.J."/>
            <person name="Serra M."/>
            <person name="Gomez A."/>
        </authorList>
    </citation>
    <scope>NUCLEOTIDE SEQUENCE [LARGE SCALE GENOMIC DNA]</scope>
    <source>
        <strain evidence="2">HYR1</strain>
    </source>
</reference>
<sequence>MALHQGAGAARKIHALQLNALINAERTVRRQILSTLRVTLEAAVFALAANALPRHPVHDRTAVLAPLYCAERDHLELVLADRLAVRHVRARRSGGRRALSQSLSLFLLFFLLFFLRLFLGLFLRLLLGLVSGAERGLLELGDFLPVELLLELGVLLGVLLLDLDFLLERDLQVEHVDAVALLRAAVLPGGRVGRLAGARAARGLHLEVVDFFDELGGEGAQVAAHCLLVVQHRQYFVHLQVVLVHGLFGLVELVHFLLQ</sequence>
<dbReference type="AlphaFoldDB" id="A0A3M7SWH7"/>
<keyword evidence="3" id="KW-1185">Reference proteome</keyword>
<dbReference type="EMBL" id="REGN01000684">
    <property type="protein sequence ID" value="RNA40035.1"/>
    <property type="molecule type" value="Genomic_DNA"/>
</dbReference>
<protein>
    <submittedName>
        <fullName evidence="2">Uncharacterized protein</fullName>
    </submittedName>
</protein>
<gene>
    <name evidence="2" type="ORF">BpHYR1_029006</name>
</gene>
<comment type="caution">
    <text evidence="2">The sequence shown here is derived from an EMBL/GenBank/DDBJ whole genome shotgun (WGS) entry which is preliminary data.</text>
</comment>
<feature type="transmembrane region" description="Helical" evidence="1">
    <location>
        <begin position="235"/>
        <end position="258"/>
    </location>
</feature>
<feature type="transmembrane region" description="Helical" evidence="1">
    <location>
        <begin position="143"/>
        <end position="161"/>
    </location>
</feature>
<proteinExistence type="predicted"/>
<evidence type="ECO:0000256" key="1">
    <source>
        <dbReference type="SAM" id="Phobius"/>
    </source>
</evidence>
<name>A0A3M7SWH7_BRAPC</name>
<evidence type="ECO:0000313" key="2">
    <source>
        <dbReference type="EMBL" id="RNA40035.1"/>
    </source>
</evidence>
<keyword evidence="1" id="KW-1133">Transmembrane helix</keyword>
<keyword evidence="1" id="KW-0472">Membrane</keyword>
<organism evidence="2 3">
    <name type="scientific">Brachionus plicatilis</name>
    <name type="common">Marine rotifer</name>
    <name type="synonym">Brachionus muelleri</name>
    <dbReference type="NCBI Taxonomy" id="10195"/>
    <lineage>
        <taxon>Eukaryota</taxon>
        <taxon>Metazoa</taxon>
        <taxon>Spiralia</taxon>
        <taxon>Gnathifera</taxon>
        <taxon>Rotifera</taxon>
        <taxon>Eurotatoria</taxon>
        <taxon>Monogononta</taxon>
        <taxon>Pseudotrocha</taxon>
        <taxon>Ploima</taxon>
        <taxon>Brachionidae</taxon>
        <taxon>Brachionus</taxon>
    </lineage>
</organism>